<feature type="domain" description="HTH cro/C1-type" evidence="1">
    <location>
        <begin position="1"/>
        <end position="41"/>
    </location>
</feature>
<reference evidence="2 3" key="1">
    <citation type="submission" date="2020-07" db="EMBL/GenBank/DDBJ databases">
        <title>Sequencing the genomes of 1000 actinobacteria strains.</title>
        <authorList>
            <person name="Klenk H.-P."/>
        </authorList>
    </citation>
    <scope>NUCLEOTIDE SEQUENCE [LARGE SCALE GENOMIC DNA]</scope>
    <source>
        <strain evidence="2 3">DSM 23737</strain>
    </source>
</reference>
<organism evidence="2 3">
    <name type="scientific">Alpinimonas psychrophila</name>
    <dbReference type="NCBI Taxonomy" id="748908"/>
    <lineage>
        <taxon>Bacteria</taxon>
        <taxon>Bacillati</taxon>
        <taxon>Actinomycetota</taxon>
        <taxon>Actinomycetes</taxon>
        <taxon>Micrococcales</taxon>
        <taxon>Microbacteriaceae</taxon>
        <taxon>Alpinimonas</taxon>
    </lineage>
</organism>
<dbReference type="EMBL" id="JACGWU010000001">
    <property type="protein sequence ID" value="MBA8828729.1"/>
    <property type="molecule type" value="Genomic_DNA"/>
</dbReference>
<accession>A0A7W3JT21</accession>
<name>A0A7W3JT21_9MICO</name>
<dbReference type="InterPro" id="IPR010982">
    <property type="entry name" value="Lambda_DNA-bd_dom_sf"/>
</dbReference>
<dbReference type="Proteomes" id="UP000524237">
    <property type="component" value="Unassembled WGS sequence"/>
</dbReference>
<dbReference type="SUPFAM" id="SSF47413">
    <property type="entry name" value="lambda repressor-like DNA-binding domains"/>
    <property type="match status" value="1"/>
</dbReference>
<evidence type="ECO:0000259" key="1">
    <source>
        <dbReference type="Pfam" id="PF01381"/>
    </source>
</evidence>
<proteinExistence type="predicted"/>
<dbReference type="Gene3D" id="1.10.260.40">
    <property type="entry name" value="lambda repressor-like DNA-binding domains"/>
    <property type="match status" value="1"/>
</dbReference>
<comment type="caution">
    <text evidence="2">The sequence shown here is derived from an EMBL/GenBank/DDBJ whole genome shotgun (WGS) entry which is preliminary data.</text>
</comment>
<sequence>MTQTDVAKLMETHQSVISDFELMGGSPKIQIIQRYARAVGYRVLLELAPTTPVAQDTKATTS</sequence>
<protein>
    <submittedName>
        <fullName evidence="2">Putative transcriptional regulator</fullName>
    </submittedName>
</protein>
<dbReference type="GO" id="GO:0003677">
    <property type="term" value="F:DNA binding"/>
    <property type="evidence" value="ECO:0007669"/>
    <property type="project" value="InterPro"/>
</dbReference>
<dbReference type="Pfam" id="PF01381">
    <property type="entry name" value="HTH_3"/>
    <property type="match status" value="1"/>
</dbReference>
<dbReference type="CDD" id="cd00093">
    <property type="entry name" value="HTH_XRE"/>
    <property type="match status" value="1"/>
</dbReference>
<keyword evidence="3" id="KW-1185">Reference proteome</keyword>
<evidence type="ECO:0000313" key="2">
    <source>
        <dbReference type="EMBL" id="MBA8828729.1"/>
    </source>
</evidence>
<gene>
    <name evidence="2" type="ORF">FB555_000800</name>
</gene>
<dbReference type="AlphaFoldDB" id="A0A7W3JT21"/>
<evidence type="ECO:0000313" key="3">
    <source>
        <dbReference type="Proteomes" id="UP000524237"/>
    </source>
</evidence>
<dbReference type="InterPro" id="IPR001387">
    <property type="entry name" value="Cro/C1-type_HTH"/>
</dbReference>